<reference evidence="16 17" key="1">
    <citation type="submission" date="2023-03" db="EMBL/GenBank/DDBJ databases">
        <title>High-quality genome of Scylla paramamosain provides insights in environmental adaptation.</title>
        <authorList>
            <person name="Zhang L."/>
        </authorList>
    </citation>
    <scope>NUCLEOTIDE SEQUENCE [LARGE SCALE GENOMIC DNA]</scope>
    <source>
        <strain evidence="16">LZ_2023a</strain>
        <tissue evidence="16">Muscle</tissue>
    </source>
</reference>
<evidence type="ECO:0000256" key="4">
    <source>
        <dbReference type="ARBA" id="ARBA00022475"/>
    </source>
</evidence>
<dbReference type="SMART" id="SM00918">
    <property type="entry name" value="Lig_chan-Glu_bd"/>
    <property type="match status" value="1"/>
</dbReference>
<dbReference type="Pfam" id="PF10613">
    <property type="entry name" value="Lig_chan-Glu_bd"/>
    <property type="match status" value="1"/>
</dbReference>
<keyword evidence="17" id="KW-1185">Reference proteome</keyword>
<evidence type="ECO:0000256" key="10">
    <source>
        <dbReference type="ARBA" id="ARBA00023180"/>
    </source>
</evidence>
<dbReference type="PANTHER" id="PTHR42643:SF24">
    <property type="entry name" value="IONOTROPIC RECEPTOR 60A"/>
    <property type="match status" value="1"/>
</dbReference>
<keyword evidence="5 13" id="KW-0812">Transmembrane</keyword>
<dbReference type="AlphaFoldDB" id="A0AAW0V3F2"/>
<organism evidence="16 17">
    <name type="scientific">Scylla paramamosain</name>
    <name type="common">Mud crab</name>
    <dbReference type="NCBI Taxonomy" id="85552"/>
    <lineage>
        <taxon>Eukaryota</taxon>
        <taxon>Metazoa</taxon>
        <taxon>Ecdysozoa</taxon>
        <taxon>Arthropoda</taxon>
        <taxon>Crustacea</taxon>
        <taxon>Multicrustacea</taxon>
        <taxon>Malacostraca</taxon>
        <taxon>Eumalacostraca</taxon>
        <taxon>Eucarida</taxon>
        <taxon>Decapoda</taxon>
        <taxon>Pleocyemata</taxon>
        <taxon>Brachyura</taxon>
        <taxon>Eubrachyura</taxon>
        <taxon>Portunoidea</taxon>
        <taxon>Portunidae</taxon>
        <taxon>Portuninae</taxon>
        <taxon>Scylla</taxon>
    </lineage>
</organism>
<keyword evidence="6 13" id="KW-1133">Transmembrane helix</keyword>
<evidence type="ECO:0000256" key="12">
    <source>
        <dbReference type="ARBA" id="ARBA00023303"/>
    </source>
</evidence>
<evidence type="ECO:0000256" key="1">
    <source>
        <dbReference type="ARBA" id="ARBA00004651"/>
    </source>
</evidence>
<feature type="domain" description="Ionotropic glutamate receptor L-glutamate and glycine-binding" evidence="15">
    <location>
        <begin position="112"/>
        <end position="173"/>
    </location>
</feature>
<dbReference type="Gene3D" id="3.40.190.10">
    <property type="entry name" value="Periplasmic binding protein-like II"/>
    <property type="match status" value="1"/>
</dbReference>
<proteinExistence type="inferred from homology"/>
<evidence type="ECO:0000313" key="17">
    <source>
        <dbReference type="Proteomes" id="UP001487740"/>
    </source>
</evidence>
<sequence>MRVSLQVRENVLESRSTRWLVVTSTRDLTETLPKELREGTQVALVRREGPHLAQLYSSRVFPDGQIRFSFVGVWTGSEMEGLKSELLPDLRHLYSNLHGRHLLVTTNNNWPFFRINTLRNGTVIPISGVDLQVINTLSQSLNFTYHLIRPPDGKWGGPHPDGSVTGLVGQVHRHEAHATLCELSITSSRETVVDFTVPYYMESTTLVSGAPKEKSRTFAVFSPFTMEVWLCIVAAVAAVGPFLYLVTRLLVHVLDHSDQPRYTPQELSFNMYRNLMVQNNLIATSSWVLKLIFFGWYLFSFYIYAMYSGTLTAVLAIPAFDKPIDSLQQLAGAHRRGYTIGTTRDSSFEETLKGAKTGIYREVWLLMNHEDRDESFLPAPQSGIDMILKREYYVFINAQLNSVTKATQSGQRHKFHIGRETFLPQSYGIACSTGSPLRDAFSAILRRLSEGGLVYKWAGDEVAGGSSSNRAAKTTGPPAITLQHLQAAFFLLTLGLVTSTAVLGGEMVLTKRCQPRDERRKFSFTRK</sequence>
<evidence type="ECO:0000256" key="6">
    <source>
        <dbReference type="ARBA" id="ARBA00022989"/>
    </source>
</evidence>
<feature type="transmembrane region" description="Helical" evidence="13">
    <location>
        <begin position="228"/>
        <end position="251"/>
    </location>
</feature>
<dbReference type="GO" id="GO:0015276">
    <property type="term" value="F:ligand-gated monoatomic ion channel activity"/>
    <property type="evidence" value="ECO:0007669"/>
    <property type="project" value="InterPro"/>
</dbReference>
<protein>
    <submittedName>
        <fullName evidence="16">Uncharacterized protein</fullName>
    </submittedName>
</protein>
<comment type="subcellular location">
    <subcellularLocation>
        <location evidence="1">Cell membrane</location>
        <topology evidence="1">Multi-pass membrane protein</topology>
    </subcellularLocation>
</comment>
<accession>A0AAW0V3F2</accession>
<dbReference type="Proteomes" id="UP001487740">
    <property type="component" value="Unassembled WGS sequence"/>
</dbReference>
<dbReference type="GO" id="GO:0050906">
    <property type="term" value="P:detection of stimulus involved in sensory perception"/>
    <property type="evidence" value="ECO:0007669"/>
    <property type="project" value="UniProtKB-ARBA"/>
</dbReference>
<dbReference type="Gene3D" id="1.10.287.70">
    <property type="match status" value="1"/>
</dbReference>
<keyword evidence="11" id="KW-1071">Ligand-gated ion channel</keyword>
<dbReference type="InterPro" id="IPR052192">
    <property type="entry name" value="Insect_Ionotropic_Sensory_Rcpt"/>
</dbReference>
<gene>
    <name evidence="16" type="ORF">O3P69_007008</name>
</gene>
<evidence type="ECO:0000256" key="3">
    <source>
        <dbReference type="ARBA" id="ARBA00022448"/>
    </source>
</evidence>
<evidence type="ECO:0000259" key="14">
    <source>
        <dbReference type="SMART" id="SM00079"/>
    </source>
</evidence>
<comment type="similarity">
    <text evidence="2">Belongs to the glutamate-gated ion channel (TC 1.A.10.1) family.</text>
</comment>
<evidence type="ECO:0000256" key="11">
    <source>
        <dbReference type="ARBA" id="ARBA00023286"/>
    </source>
</evidence>
<keyword evidence="10" id="KW-0325">Glycoprotein</keyword>
<comment type="caution">
    <text evidence="16">The sequence shown here is derived from an EMBL/GenBank/DDBJ whole genome shotgun (WGS) entry which is preliminary data.</text>
</comment>
<keyword evidence="7" id="KW-0406">Ion transport</keyword>
<keyword evidence="8 13" id="KW-0472">Membrane</keyword>
<evidence type="ECO:0000256" key="7">
    <source>
        <dbReference type="ARBA" id="ARBA00023065"/>
    </source>
</evidence>
<keyword evidence="3" id="KW-0813">Transport</keyword>
<evidence type="ECO:0000256" key="8">
    <source>
        <dbReference type="ARBA" id="ARBA00023136"/>
    </source>
</evidence>
<keyword evidence="12" id="KW-0407">Ion channel</keyword>
<feature type="transmembrane region" description="Helical" evidence="13">
    <location>
        <begin position="487"/>
        <end position="509"/>
    </location>
</feature>
<name>A0AAW0V3F2_SCYPA</name>
<evidence type="ECO:0000256" key="13">
    <source>
        <dbReference type="SAM" id="Phobius"/>
    </source>
</evidence>
<dbReference type="PANTHER" id="PTHR42643">
    <property type="entry name" value="IONOTROPIC RECEPTOR 20A-RELATED"/>
    <property type="match status" value="1"/>
</dbReference>
<dbReference type="InterPro" id="IPR001320">
    <property type="entry name" value="Iontro_rcpt_C"/>
</dbReference>
<evidence type="ECO:0000256" key="9">
    <source>
        <dbReference type="ARBA" id="ARBA00023170"/>
    </source>
</evidence>
<feature type="domain" description="Ionotropic glutamate receptor C-terminal" evidence="14">
    <location>
        <begin position="101"/>
        <end position="460"/>
    </location>
</feature>
<keyword evidence="9" id="KW-0675">Receptor</keyword>
<dbReference type="InterPro" id="IPR019594">
    <property type="entry name" value="Glu/Gly-bd"/>
</dbReference>
<evidence type="ECO:0000256" key="2">
    <source>
        <dbReference type="ARBA" id="ARBA00008685"/>
    </source>
</evidence>
<evidence type="ECO:0000259" key="15">
    <source>
        <dbReference type="SMART" id="SM00918"/>
    </source>
</evidence>
<dbReference type="GO" id="GO:0005886">
    <property type="term" value="C:plasma membrane"/>
    <property type="evidence" value="ECO:0007669"/>
    <property type="project" value="UniProtKB-SubCell"/>
</dbReference>
<dbReference type="Pfam" id="PF00060">
    <property type="entry name" value="Lig_chan"/>
    <property type="match status" value="1"/>
</dbReference>
<dbReference type="SMART" id="SM00079">
    <property type="entry name" value="PBPe"/>
    <property type="match status" value="1"/>
</dbReference>
<dbReference type="EMBL" id="JARAKH010000002">
    <property type="protein sequence ID" value="KAK8405993.1"/>
    <property type="molecule type" value="Genomic_DNA"/>
</dbReference>
<keyword evidence="4" id="KW-1003">Cell membrane</keyword>
<dbReference type="SUPFAM" id="SSF53850">
    <property type="entry name" value="Periplasmic binding protein-like II"/>
    <property type="match status" value="1"/>
</dbReference>
<evidence type="ECO:0000313" key="16">
    <source>
        <dbReference type="EMBL" id="KAK8405993.1"/>
    </source>
</evidence>
<evidence type="ECO:0000256" key="5">
    <source>
        <dbReference type="ARBA" id="ARBA00022692"/>
    </source>
</evidence>